<dbReference type="Pfam" id="PF14223">
    <property type="entry name" value="Retrotran_gag_2"/>
    <property type="match status" value="1"/>
</dbReference>
<dbReference type="Proteomes" id="UP001152484">
    <property type="component" value="Unassembled WGS sequence"/>
</dbReference>
<name>A0A9P0YMM1_CUSEU</name>
<accession>A0A9P0YMM1</accession>
<comment type="caution">
    <text evidence="3">The sequence shown here is derived from an EMBL/GenBank/DDBJ whole genome shotgun (WGS) entry which is preliminary data.</text>
</comment>
<evidence type="ECO:0000313" key="4">
    <source>
        <dbReference type="Proteomes" id="UP001152484"/>
    </source>
</evidence>
<feature type="signal peptide" evidence="2">
    <location>
        <begin position="1"/>
        <end position="16"/>
    </location>
</feature>
<dbReference type="EMBL" id="CAMAPE010000005">
    <property type="protein sequence ID" value="CAH9069377.1"/>
    <property type="molecule type" value="Genomic_DNA"/>
</dbReference>
<protein>
    <recommendedName>
        <fullName evidence="5">Retrovirus-related Pol polyprotein from transposon TNT 1-94</fullName>
    </recommendedName>
</protein>
<feature type="region of interest" description="Disordered" evidence="1">
    <location>
        <begin position="230"/>
        <end position="301"/>
    </location>
</feature>
<proteinExistence type="predicted"/>
<organism evidence="3 4">
    <name type="scientific">Cuscuta europaea</name>
    <name type="common">European dodder</name>
    <dbReference type="NCBI Taxonomy" id="41803"/>
    <lineage>
        <taxon>Eukaryota</taxon>
        <taxon>Viridiplantae</taxon>
        <taxon>Streptophyta</taxon>
        <taxon>Embryophyta</taxon>
        <taxon>Tracheophyta</taxon>
        <taxon>Spermatophyta</taxon>
        <taxon>Magnoliopsida</taxon>
        <taxon>eudicotyledons</taxon>
        <taxon>Gunneridae</taxon>
        <taxon>Pentapetalae</taxon>
        <taxon>asterids</taxon>
        <taxon>lamiids</taxon>
        <taxon>Solanales</taxon>
        <taxon>Convolvulaceae</taxon>
        <taxon>Cuscuteae</taxon>
        <taxon>Cuscuta</taxon>
        <taxon>Cuscuta subgen. Cuscuta</taxon>
    </lineage>
</organism>
<dbReference type="PANTHER" id="PTHR47481:SF30">
    <property type="entry name" value="CCHC-TYPE DOMAIN-CONTAINING PROTEIN"/>
    <property type="match status" value="1"/>
</dbReference>
<feature type="compositionally biased region" description="Polar residues" evidence="1">
    <location>
        <begin position="253"/>
        <end position="266"/>
    </location>
</feature>
<evidence type="ECO:0008006" key="5">
    <source>
        <dbReference type="Google" id="ProtNLM"/>
    </source>
</evidence>
<evidence type="ECO:0000256" key="2">
    <source>
        <dbReference type="SAM" id="SignalP"/>
    </source>
</evidence>
<feature type="compositionally biased region" description="Polar residues" evidence="1">
    <location>
        <begin position="170"/>
        <end position="181"/>
    </location>
</feature>
<feature type="chain" id="PRO_5040442691" description="Retrovirus-related Pol polyprotein from transposon TNT 1-94" evidence="2">
    <location>
        <begin position="17"/>
        <end position="371"/>
    </location>
</feature>
<feature type="compositionally biased region" description="Basic residues" evidence="1">
    <location>
        <begin position="185"/>
        <end position="198"/>
    </location>
</feature>
<gene>
    <name evidence="3" type="ORF">CEURO_LOCUS3178</name>
</gene>
<dbReference type="PANTHER" id="PTHR47481">
    <property type="match status" value="1"/>
</dbReference>
<keyword evidence="4" id="KW-1185">Reference proteome</keyword>
<keyword evidence="2" id="KW-0732">Signal</keyword>
<dbReference type="OrthoDB" id="1436778at2759"/>
<feature type="compositionally biased region" description="Low complexity" evidence="1">
    <location>
        <begin position="230"/>
        <end position="245"/>
    </location>
</feature>
<dbReference type="AlphaFoldDB" id="A0A9P0YMM1"/>
<evidence type="ECO:0000256" key="1">
    <source>
        <dbReference type="SAM" id="MobiDB-lite"/>
    </source>
</evidence>
<feature type="region of interest" description="Disordered" evidence="1">
    <location>
        <begin position="168"/>
        <end position="201"/>
    </location>
</feature>
<sequence length="371" mass="41526">MLFVWMLSSLSETLHARIIHCQRSYELWNTIHNFFQANIVARARQLKSELYNTGKGERSISEYLLRIQTLVNNLILVGEPISNKDHSNVILEGLPQDYEALVSSVTSRSILEPVTLAELESLLLAKEMRLKKHHDTTQQSIFSANVAQVDTSSQNNSSEISISVENASANVSQYNNPNSDNPYRGRGRSGYHRGRGGRSGRNSIICQVCGKSGHHALICYHRYNPAYTNPNPNPSSQNPNYPNQTSGPPPYSNPNSQSHYPQNHYTHQPKPYTFQSQSIQSKPNQSWNHQPTNPSPPPETFNWGHQQPFNTPPIANYATANHSVLGPIPSNQHWFPDSGATHHVTADPLNFQHSEPIATSDKLFMGNGQGF</sequence>
<reference evidence="3" key="1">
    <citation type="submission" date="2022-07" db="EMBL/GenBank/DDBJ databases">
        <authorList>
            <person name="Macas J."/>
            <person name="Novak P."/>
            <person name="Neumann P."/>
        </authorList>
    </citation>
    <scope>NUCLEOTIDE SEQUENCE</scope>
</reference>
<evidence type="ECO:0000313" key="3">
    <source>
        <dbReference type="EMBL" id="CAH9069377.1"/>
    </source>
</evidence>
<feature type="compositionally biased region" description="Polar residues" evidence="1">
    <location>
        <begin position="273"/>
        <end position="292"/>
    </location>
</feature>